<evidence type="ECO:0000256" key="11">
    <source>
        <dbReference type="SAM" id="Phobius"/>
    </source>
</evidence>
<comment type="subcellular location">
    <subcellularLocation>
        <location evidence="1 9">Endoplasmic reticulum membrane</location>
        <topology evidence="1 9">Multi-pass membrane protein</topology>
    </subcellularLocation>
</comment>
<dbReference type="Proteomes" id="UP000694569">
    <property type="component" value="Unplaced"/>
</dbReference>
<dbReference type="OrthoDB" id="10039049at2759"/>
<comment type="similarity">
    <text evidence="2 9">Belongs to the membrane-bound acyltransferase family. Sterol o-acyltransferase subfamily.</text>
</comment>
<dbReference type="GO" id="GO:0008203">
    <property type="term" value="P:cholesterol metabolic process"/>
    <property type="evidence" value="ECO:0007669"/>
    <property type="project" value="TreeGrafter"/>
</dbReference>
<dbReference type="Ensembl" id="ENSLLET00000014011.1">
    <property type="protein sequence ID" value="ENSLLEP00000013487.1"/>
    <property type="gene ID" value="ENSLLEG00000008275.1"/>
</dbReference>
<reference evidence="12" key="2">
    <citation type="submission" date="2025-09" db="UniProtKB">
        <authorList>
            <consortium name="Ensembl"/>
        </authorList>
    </citation>
    <scope>IDENTIFICATION</scope>
</reference>
<evidence type="ECO:0000256" key="3">
    <source>
        <dbReference type="ARBA" id="ARBA00022679"/>
    </source>
</evidence>
<dbReference type="PIRSF" id="PIRSF000439">
    <property type="entry name" value="Oat_ACAT_DAG_ARE"/>
    <property type="match status" value="1"/>
</dbReference>
<evidence type="ECO:0000256" key="2">
    <source>
        <dbReference type="ARBA" id="ARBA00009010"/>
    </source>
</evidence>
<evidence type="ECO:0000256" key="10">
    <source>
        <dbReference type="PIRSR" id="PIRSR000439-1"/>
    </source>
</evidence>
<name>A0A8C5MKZ2_9ANUR</name>
<dbReference type="GO" id="GO:0033344">
    <property type="term" value="P:cholesterol efflux"/>
    <property type="evidence" value="ECO:0007669"/>
    <property type="project" value="TreeGrafter"/>
</dbReference>
<protein>
    <recommendedName>
        <fullName evidence="9">O-acyltransferase</fullName>
    </recommendedName>
</protein>
<dbReference type="PANTHER" id="PTHR10408:SF10">
    <property type="entry name" value="STEROL O-ACYLTRANSFERASE 2"/>
    <property type="match status" value="1"/>
</dbReference>
<accession>A0A8C5MKZ2</accession>
<feature type="transmembrane region" description="Helical" evidence="11">
    <location>
        <begin position="426"/>
        <end position="446"/>
    </location>
</feature>
<feature type="transmembrane region" description="Helical" evidence="11">
    <location>
        <begin position="458"/>
        <end position="479"/>
    </location>
</feature>
<evidence type="ECO:0000256" key="1">
    <source>
        <dbReference type="ARBA" id="ARBA00004477"/>
    </source>
</evidence>
<feature type="active site" evidence="10">
    <location>
        <position position="416"/>
    </location>
</feature>
<keyword evidence="5 9" id="KW-0256">Endoplasmic reticulum</keyword>
<keyword evidence="6 11" id="KW-1133">Transmembrane helix</keyword>
<evidence type="ECO:0000256" key="9">
    <source>
        <dbReference type="PIRNR" id="PIRNR000439"/>
    </source>
</evidence>
<evidence type="ECO:0000256" key="6">
    <source>
        <dbReference type="ARBA" id="ARBA00022989"/>
    </source>
</evidence>
<sequence length="495" mass="57746">MHSASLRRIVGCVQDLFSAYWIDPIFWIVSAIFQICSLHFGDPVVNTEFTAGSGNLHLGQDSVNVAMSIMVLFYAGHNIFSSYYSDLMEVEHFRTIYHMFVAALCVFFISTVAVNFIDQGRLVLELDLLFYSFGQLGTVTWSWIFLFGFTLFVPYATVHYWGSLYPKSKHPYLMSVCLASIYGICNICAMGVFPIYIVLHYKLPPASSFIVTLEQVRLLMKSHSFLRETVESVVQKKRNPEQLPKLSSYLYFLFCPCLIYRDSYPRTPYIRWSYVAKNFAQFLACVFFIYFVLVTLCIPVFTNMSKEPLSMRTLVLSIFHSTLPGNDVMHVHFADHILCLFALLLNAFAEMLRFGDRMFYKDWWNSKSFSNYYRTWNVVVHDWLQYYVYRDILWLFNRRFREGAKLAAFMVSAIAHEYSLTLSLGFFYPVLFCLFAILGVVFNFALNDNRKSPLWNVLLWTFLFIGQAIQLCLYCQEWYAQIHCPLTEVCILCYS</sequence>
<evidence type="ECO:0000256" key="4">
    <source>
        <dbReference type="ARBA" id="ARBA00022692"/>
    </source>
</evidence>
<gene>
    <name evidence="12" type="primary">SOAT2</name>
</gene>
<dbReference type="PANTHER" id="PTHR10408">
    <property type="entry name" value="STEROL O-ACYLTRANSFERASE"/>
    <property type="match status" value="1"/>
</dbReference>
<keyword evidence="8 9" id="KW-0012">Acyltransferase</keyword>
<dbReference type="InterPro" id="IPR004299">
    <property type="entry name" value="MBOAT_fam"/>
</dbReference>
<organism evidence="12 13">
    <name type="scientific">Leptobrachium leishanense</name>
    <name type="common">Leishan spiny toad</name>
    <dbReference type="NCBI Taxonomy" id="445787"/>
    <lineage>
        <taxon>Eukaryota</taxon>
        <taxon>Metazoa</taxon>
        <taxon>Chordata</taxon>
        <taxon>Craniata</taxon>
        <taxon>Vertebrata</taxon>
        <taxon>Euteleostomi</taxon>
        <taxon>Amphibia</taxon>
        <taxon>Batrachia</taxon>
        <taxon>Anura</taxon>
        <taxon>Pelobatoidea</taxon>
        <taxon>Megophryidae</taxon>
        <taxon>Leptobrachium</taxon>
    </lineage>
</organism>
<dbReference type="AlphaFoldDB" id="A0A8C5MKZ2"/>
<dbReference type="GO" id="GO:0000062">
    <property type="term" value="F:fatty-acyl-CoA binding"/>
    <property type="evidence" value="ECO:0007669"/>
    <property type="project" value="TreeGrafter"/>
</dbReference>
<dbReference type="Pfam" id="PF03062">
    <property type="entry name" value="MBOAT"/>
    <property type="match status" value="1"/>
</dbReference>
<feature type="transmembrane region" description="Helical" evidence="11">
    <location>
        <begin position="172"/>
        <end position="199"/>
    </location>
</feature>
<feature type="transmembrane region" description="Helical" evidence="11">
    <location>
        <begin position="333"/>
        <end position="352"/>
    </location>
</feature>
<evidence type="ECO:0000313" key="12">
    <source>
        <dbReference type="Ensembl" id="ENSLLEP00000013487.1"/>
    </source>
</evidence>
<feature type="transmembrane region" description="Helical" evidence="11">
    <location>
        <begin position="282"/>
        <end position="302"/>
    </location>
</feature>
<evidence type="ECO:0000256" key="5">
    <source>
        <dbReference type="ARBA" id="ARBA00022824"/>
    </source>
</evidence>
<dbReference type="GO" id="GO:0005789">
    <property type="term" value="C:endoplasmic reticulum membrane"/>
    <property type="evidence" value="ECO:0007669"/>
    <property type="project" value="UniProtKB-SubCell"/>
</dbReference>
<proteinExistence type="inferred from homology"/>
<reference evidence="12" key="1">
    <citation type="submission" date="2025-08" db="UniProtKB">
        <authorList>
            <consortium name="Ensembl"/>
        </authorList>
    </citation>
    <scope>IDENTIFICATION</scope>
</reference>
<dbReference type="GO" id="GO:0034736">
    <property type="term" value="F:cholesterol O-acyltransferase activity"/>
    <property type="evidence" value="ECO:0007669"/>
    <property type="project" value="TreeGrafter"/>
</dbReference>
<keyword evidence="7 9" id="KW-0472">Membrane</keyword>
<keyword evidence="13" id="KW-1185">Reference proteome</keyword>
<evidence type="ECO:0000256" key="8">
    <source>
        <dbReference type="ARBA" id="ARBA00023315"/>
    </source>
</evidence>
<feature type="transmembrane region" description="Helical" evidence="11">
    <location>
        <begin position="96"/>
        <end position="117"/>
    </location>
</feature>
<evidence type="ECO:0000313" key="13">
    <source>
        <dbReference type="Proteomes" id="UP000694569"/>
    </source>
</evidence>
<feature type="transmembrane region" description="Helical" evidence="11">
    <location>
        <begin position="129"/>
        <end position="152"/>
    </location>
</feature>
<dbReference type="GeneTree" id="ENSGT00950000183081"/>
<dbReference type="GO" id="GO:0015485">
    <property type="term" value="F:cholesterol binding"/>
    <property type="evidence" value="ECO:0007669"/>
    <property type="project" value="TreeGrafter"/>
</dbReference>
<feature type="transmembrane region" description="Helical" evidence="11">
    <location>
        <begin position="65"/>
        <end position="84"/>
    </location>
</feature>
<keyword evidence="4 11" id="KW-0812">Transmembrane</keyword>
<dbReference type="InterPro" id="IPR014371">
    <property type="entry name" value="Oat_ACAT_DAG_ARE"/>
</dbReference>
<evidence type="ECO:0000256" key="7">
    <source>
        <dbReference type="ARBA" id="ARBA00023136"/>
    </source>
</evidence>
<keyword evidence="3 9" id="KW-0808">Transferase</keyword>